<dbReference type="OMA" id="ASSEEWW"/>
<feature type="transmembrane region" description="Helical" evidence="15">
    <location>
        <begin position="1057"/>
        <end position="1079"/>
    </location>
</feature>
<dbReference type="FunFam" id="1.10.287.70:FF:000117">
    <property type="entry name" value="Voltage-gated Ca2+ channel, alpha subunit"/>
    <property type="match status" value="1"/>
</dbReference>
<feature type="region of interest" description="Disordered" evidence="14">
    <location>
        <begin position="715"/>
        <end position="757"/>
    </location>
</feature>
<feature type="transmembrane region" description="Helical" evidence="15">
    <location>
        <begin position="655"/>
        <end position="677"/>
    </location>
</feature>
<feature type="transmembrane region" description="Helical" evidence="15">
    <location>
        <begin position="1361"/>
        <end position="1390"/>
    </location>
</feature>
<evidence type="ECO:0000256" key="11">
    <source>
        <dbReference type="ARBA" id="ARBA00023180"/>
    </source>
</evidence>
<dbReference type="OrthoDB" id="431720at2759"/>
<feature type="transmembrane region" description="Helical" evidence="15">
    <location>
        <begin position="1256"/>
        <end position="1282"/>
    </location>
</feature>
<evidence type="ECO:0000313" key="18">
    <source>
        <dbReference type="Proteomes" id="UP000683925"/>
    </source>
</evidence>
<feature type="transmembrane region" description="Helical" evidence="15">
    <location>
        <begin position="484"/>
        <end position="506"/>
    </location>
</feature>
<feature type="transmembrane region" description="Helical" evidence="15">
    <location>
        <begin position="891"/>
        <end position="908"/>
    </location>
</feature>
<keyword evidence="9" id="KW-0406">Ion transport</keyword>
<accession>A0A8S1U476</accession>
<feature type="transmembrane region" description="Helical" evidence="15">
    <location>
        <begin position="859"/>
        <end position="879"/>
    </location>
</feature>
<evidence type="ECO:0000256" key="8">
    <source>
        <dbReference type="ARBA" id="ARBA00022989"/>
    </source>
</evidence>
<dbReference type="PANTHER" id="PTHR45628:SF7">
    <property type="entry name" value="VOLTAGE-DEPENDENT CALCIUM CHANNEL TYPE A SUBUNIT ALPHA-1"/>
    <property type="match status" value="1"/>
</dbReference>
<dbReference type="Proteomes" id="UP000683925">
    <property type="component" value="Unassembled WGS sequence"/>
</dbReference>
<feature type="transmembrane region" description="Helical" evidence="15">
    <location>
        <begin position="341"/>
        <end position="361"/>
    </location>
</feature>
<evidence type="ECO:0000259" key="16">
    <source>
        <dbReference type="Pfam" id="PF00520"/>
    </source>
</evidence>
<dbReference type="FunFam" id="1.10.287.70:FF:000061">
    <property type="entry name" value="Sodium leak channel non-selective protein"/>
    <property type="match status" value="1"/>
</dbReference>
<feature type="transmembrane region" description="Helical" evidence="15">
    <location>
        <begin position="305"/>
        <end position="329"/>
    </location>
</feature>
<feature type="coiled-coil region" evidence="13">
    <location>
        <begin position="370"/>
        <end position="397"/>
    </location>
</feature>
<feature type="transmembrane region" description="Helical" evidence="15">
    <location>
        <begin position="1201"/>
        <end position="1219"/>
    </location>
</feature>
<evidence type="ECO:0000256" key="6">
    <source>
        <dbReference type="ARBA" id="ARBA00022837"/>
    </source>
</evidence>
<keyword evidence="11" id="KW-0325">Glycoprotein</keyword>
<feature type="domain" description="Ion transport" evidence="16">
    <location>
        <begin position="820"/>
        <end position="1088"/>
    </location>
</feature>
<dbReference type="GO" id="GO:0098703">
    <property type="term" value="P:calcium ion import across plasma membrane"/>
    <property type="evidence" value="ECO:0007669"/>
    <property type="project" value="TreeGrafter"/>
</dbReference>
<keyword evidence="8 15" id="KW-1133">Transmembrane helix</keyword>
<feature type="domain" description="Ion transport" evidence="16">
    <location>
        <begin position="99"/>
        <end position="367"/>
    </location>
</feature>
<keyword evidence="18" id="KW-1185">Reference proteome</keyword>
<gene>
    <name evidence="17" type="ORF">POCTA_138.1.T0350208</name>
</gene>
<feature type="transmembrane region" description="Helical" evidence="15">
    <location>
        <begin position="97"/>
        <end position="114"/>
    </location>
</feature>
<dbReference type="EMBL" id="CAJJDP010000035">
    <property type="protein sequence ID" value="CAD8158477.1"/>
    <property type="molecule type" value="Genomic_DNA"/>
</dbReference>
<comment type="subcellular location">
    <subcellularLocation>
        <location evidence="1">Membrane</location>
        <topology evidence="1">Multi-pass membrane protein</topology>
    </subcellularLocation>
</comment>
<feature type="transmembrane region" description="Helical" evidence="15">
    <location>
        <begin position="820"/>
        <end position="839"/>
    </location>
</feature>
<feature type="transmembrane region" description="Helical" evidence="15">
    <location>
        <begin position="126"/>
        <end position="145"/>
    </location>
</feature>
<dbReference type="FunFam" id="1.20.120.350:FF:000030">
    <property type="entry name" value="sodium leak channel non-selective protein"/>
    <property type="match status" value="2"/>
</dbReference>
<feature type="transmembrane region" description="Helical" evidence="15">
    <location>
        <begin position="588"/>
        <end position="607"/>
    </location>
</feature>
<dbReference type="Pfam" id="PF00520">
    <property type="entry name" value="Ion_trans"/>
    <property type="match status" value="4"/>
</dbReference>
<feature type="domain" description="Ion transport" evidence="16">
    <location>
        <begin position="1136"/>
        <end position="1397"/>
    </location>
</feature>
<feature type="compositionally biased region" description="Low complexity" evidence="14">
    <location>
        <begin position="782"/>
        <end position="806"/>
    </location>
</feature>
<name>A0A8S1U476_PAROT</name>
<keyword evidence="12" id="KW-0407">Ion channel</keyword>
<feature type="compositionally biased region" description="Basic and acidic residues" evidence="14">
    <location>
        <begin position="725"/>
        <end position="738"/>
    </location>
</feature>
<evidence type="ECO:0000256" key="12">
    <source>
        <dbReference type="ARBA" id="ARBA00023303"/>
    </source>
</evidence>
<feature type="transmembrane region" description="Helical" evidence="15">
    <location>
        <begin position="561"/>
        <end position="582"/>
    </location>
</feature>
<sequence length="1569" mass="183116">MSQTLNKLGIEYKEISQIQVEEAKQSLKQMRLEQVLIGECENFGWQNLINRHDLITIKSLEKSQKDQKKALNQTLFIFSNKNPIRRGITKLIRNQNYTYFITLIAAICLVPYCINEKRLAISIEVVCNIIFGFDILLFIIAYGVILDKKSYLRDCWNIANVLAFIFTWFIFLEDNKVNDVIKTIRLLRLFRLIQEIPLLRIQFTAYVSSFLKLKQVLIPIFLVMIYFAIIGLHLFIGLTERRCRITPEPVDGVWLADDEVLKLCGIWECPEDLYCGSPVDYGLPKNVTENDVGEFNWDFIRFDDFFHSLLVVFTFLNVTGWSGTTFMFWKAMTTYVTATYFLVLIVLLAFILSNLLLALFYESFMEKSSIKNSSSKAKKQEQEIEEDLKKKNQEQLMNRLALMSRQKGHLVSHNQSFNGQLNFEQQFQFDQTTLQQPQQNRFFDSLSNSKNFNFLNNLCIILSGLAIIIDYKDISKNALEQLQVVDFFCIIYSLIEMAILITGRGLKGYFSKDINKFDFLIISTQWILVFVLVVIDEPLIINHSVYVTFFKSLKVLRVFRFVYNAKLFYTITLLMRSLVFTLTRLKNILALWACLVILIAIVGKSLLQNQLREEEMTIYYDDFGSALMAAVNIFYNEEWHVTMYKYARHTYVSFFYSILSVILGQIFFIRLLMAVFLNEFVQQLQKVENELKPIDFKQFIFEIIQCMKQKNSKNQKRITNYQTQKSDEKNQLEEQINKKDKKGTRKENKSNSIINNNIPQQELEELQNWLQVDQQKQEQQEIKSNQSNNNNQNEKENPSNLNSTNSNNKRQKIQQIVDSFIFQLFCLLVVLASTIRIGMSTPFLDPNSDTSQILKIVNIVTTILFIIQIILNVIARGFILEEDSYIQRSPYNALNVLVTLVEIVSLFLPQHTVFHFFSSLRIIEFIRIGALLSQSINYISQALVKAFQTMLQLSIFCFIILLIYGTFATKILKGQMYYCSGFSEEQEELEINDKWDCMDNGGSWVNRILGYDNIFDSALTLFITATTEAWLELLVQTWSARGVDLTPVNNHNRWWAVYYQVFFFIGNICMLNMFISLVVETYQQTKIKAQGVSELNSNQREWLSIKESINHLKPRRLYEKPKTNLGLFIYSIAESRITKYFWHALILLNTFTLALYYNRQDKQFSDALDYINLICTLAFTVEVLSRVIAKFPNILDRDPFIIVDVIGIIINLVNQFSISQMNDEFYLQRGFEALSVGFQLLRNYYIIKRFPELEKLFYTIFSVVPSALSMLFIMFIFLFIFACLGMDLFGYLRPQAKMEGFDLHFKKFTTAMFSLIRVASSEEWWALLIDSVHVRTPDFACIYIDGYEEFQEYGYNGCGTYWAYVFYVSFHLIFSLVILNLFIASILGAYEEHAKQEQSAISKYQLHDVLNYWAQYDPNGTGFLNYKQFWKLSSEIAICFGVPVKELLDPANKKNFLKALNIPLYEDGEGLIGYLFHDVIVSLTRLSVELKYGVRDLESEAFKGKEYVHHYYKKFKKSPYNSGQMSTMIFLQGKARMLINKRKGIKFLDLGALKQELQVQNEGDKFDNS</sequence>
<reference evidence="17" key="1">
    <citation type="submission" date="2021-01" db="EMBL/GenBank/DDBJ databases">
        <authorList>
            <consortium name="Genoscope - CEA"/>
            <person name="William W."/>
        </authorList>
    </citation>
    <scope>NUCLEOTIDE SEQUENCE</scope>
</reference>
<evidence type="ECO:0000256" key="9">
    <source>
        <dbReference type="ARBA" id="ARBA00023065"/>
    </source>
</evidence>
<dbReference type="GO" id="GO:0008331">
    <property type="term" value="F:high voltage-gated calcium channel activity"/>
    <property type="evidence" value="ECO:0007669"/>
    <property type="project" value="TreeGrafter"/>
</dbReference>
<organism evidence="17 18">
    <name type="scientific">Paramecium octaurelia</name>
    <dbReference type="NCBI Taxonomy" id="43137"/>
    <lineage>
        <taxon>Eukaryota</taxon>
        <taxon>Sar</taxon>
        <taxon>Alveolata</taxon>
        <taxon>Ciliophora</taxon>
        <taxon>Intramacronucleata</taxon>
        <taxon>Oligohymenophorea</taxon>
        <taxon>Peniculida</taxon>
        <taxon>Parameciidae</taxon>
        <taxon>Paramecium</taxon>
    </lineage>
</organism>
<dbReference type="InterPro" id="IPR005821">
    <property type="entry name" value="Ion_trans_dom"/>
</dbReference>
<evidence type="ECO:0000256" key="4">
    <source>
        <dbReference type="ARBA" id="ARBA00022673"/>
    </source>
</evidence>
<feature type="transmembrane region" description="Helical" evidence="15">
    <location>
        <begin position="526"/>
        <end position="549"/>
    </location>
</feature>
<keyword evidence="4" id="KW-0107">Calcium channel</keyword>
<keyword evidence="10 15" id="KW-0472">Membrane</keyword>
<evidence type="ECO:0000256" key="3">
    <source>
        <dbReference type="ARBA" id="ARBA00022568"/>
    </source>
</evidence>
<feature type="transmembrane region" description="Helical" evidence="15">
    <location>
        <begin position="454"/>
        <end position="472"/>
    </location>
</feature>
<keyword evidence="6" id="KW-0106">Calcium</keyword>
<feature type="domain" description="Ion transport" evidence="16">
    <location>
        <begin position="450"/>
        <end position="685"/>
    </location>
</feature>
<keyword evidence="2" id="KW-0813">Transport</keyword>
<evidence type="ECO:0000256" key="14">
    <source>
        <dbReference type="SAM" id="MobiDB-lite"/>
    </source>
</evidence>
<keyword evidence="3" id="KW-0109">Calcium transport</keyword>
<keyword evidence="5 15" id="KW-0812">Transmembrane</keyword>
<protein>
    <recommendedName>
        <fullName evidence="16">Ion transport domain-containing protein</fullName>
    </recommendedName>
</protein>
<keyword evidence="7" id="KW-0851">Voltage-gated channel</keyword>
<evidence type="ECO:0000256" key="10">
    <source>
        <dbReference type="ARBA" id="ARBA00023136"/>
    </source>
</evidence>
<feature type="transmembrane region" description="Helical" evidence="15">
    <location>
        <begin position="1170"/>
        <end position="1189"/>
    </location>
</feature>
<evidence type="ECO:0000256" key="15">
    <source>
        <dbReference type="SAM" id="Phobius"/>
    </source>
</evidence>
<feature type="transmembrane region" description="Helical" evidence="15">
    <location>
        <begin position="1140"/>
        <end position="1158"/>
    </location>
</feature>
<feature type="transmembrane region" description="Helical" evidence="15">
    <location>
        <begin position="953"/>
        <end position="972"/>
    </location>
</feature>
<evidence type="ECO:0000256" key="5">
    <source>
        <dbReference type="ARBA" id="ARBA00022692"/>
    </source>
</evidence>
<evidence type="ECO:0000313" key="17">
    <source>
        <dbReference type="EMBL" id="CAD8158477.1"/>
    </source>
</evidence>
<dbReference type="GO" id="GO:0005891">
    <property type="term" value="C:voltage-gated calcium channel complex"/>
    <property type="evidence" value="ECO:0007669"/>
    <property type="project" value="TreeGrafter"/>
</dbReference>
<keyword evidence="13" id="KW-0175">Coiled coil</keyword>
<dbReference type="PANTHER" id="PTHR45628">
    <property type="entry name" value="VOLTAGE-DEPENDENT CALCIUM CHANNEL TYPE A SUBUNIT ALPHA-1"/>
    <property type="match status" value="1"/>
</dbReference>
<dbReference type="FunFam" id="1.20.120.350:FF:000082">
    <property type="entry name" value="Uncharacterized protein"/>
    <property type="match status" value="1"/>
</dbReference>
<proteinExistence type="predicted"/>
<evidence type="ECO:0000256" key="7">
    <source>
        <dbReference type="ARBA" id="ARBA00022882"/>
    </source>
</evidence>
<dbReference type="InterPro" id="IPR050599">
    <property type="entry name" value="VDCC_alpha-1_subunit"/>
</dbReference>
<evidence type="ECO:0000256" key="2">
    <source>
        <dbReference type="ARBA" id="ARBA00022448"/>
    </source>
</evidence>
<evidence type="ECO:0000256" key="13">
    <source>
        <dbReference type="SAM" id="Coils"/>
    </source>
</evidence>
<comment type="caution">
    <text evidence="17">The sequence shown here is derived from an EMBL/GenBank/DDBJ whole genome shotgun (WGS) entry which is preliminary data.</text>
</comment>
<feature type="region of interest" description="Disordered" evidence="14">
    <location>
        <begin position="777"/>
        <end position="806"/>
    </location>
</feature>
<evidence type="ECO:0000256" key="1">
    <source>
        <dbReference type="ARBA" id="ARBA00004141"/>
    </source>
</evidence>
<feature type="transmembrane region" description="Helical" evidence="15">
    <location>
        <begin position="151"/>
        <end position="172"/>
    </location>
</feature>
<dbReference type="FunFam" id="1.10.238.10:FF:000525">
    <property type="entry name" value="Uncharacterized protein"/>
    <property type="match status" value="1"/>
</dbReference>
<feature type="transmembrane region" description="Helical" evidence="15">
    <location>
        <begin position="216"/>
        <end position="236"/>
    </location>
</feature>